<dbReference type="NCBIfam" id="NF004790">
    <property type="entry name" value="PRK06136.1"/>
    <property type="match status" value="1"/>
</dbReference>
<dbReference type="GO" id="GO:0032259">
    <property type="term" value="P:methylation"/>
    <property type="evidence" value="ECO:0007669"/>
    <property type="project" value="UniProtKB-KW"/>
</dbReference>
<keyword evidence="5" id="KW-0627">Porphyrin biosynthesis</keyword>
<dbReference type="Gene3D" id="3.40.1010.10">
    <property type="entry name" value="Cobalt-precorrin-4 Transmethylase, Domain 1"/>
    <property type="match status" value="1"/>
</dbReference>
<evidence type="ECO:0000256" key="6">
    <source>
        <dbReference type="RuleBase" id="RU003960"/>
    </source>
</evidence>
<dbReference type="NCBIfam" id="TIGR01469">
    <property type="entry name" value="cobA_cysG_Cterm"/>
    <property type="match status" value="1"/>
</dbReference>
<keyword evidence="2 6" id="KW-0489">Methyltransferase</keyword>
<dbReference type="PANTHER" id="PTHR45790">
    <property type="entry name" value="SIROHEME SYNTHASE-RELATED"/>
    <property type="match status" value="1"/>
</dbReference>
<dbReference type="SUPFAM" id="SSF69618">
    <property type="entry name" value="HemD-like"/>
    <property type="match status" value="1"/>
</dbReference>
<dbReference type="InterPro" id="IPR035996">
    <property type="entry name" value="4pyrrol_Methylase_sf"/>
</dbReference>
<evidence type="ECO:0000259" key="7">
    <source>
        <dbReference type="Pfam" id="PF00590"/>
    </source>
</evidence>
<evidence type="ECO:0000313" key="9">
    <source>
        <dbReference type="EMBL" id="MBC8561367.1"/>
    </source>
</evidence>
<reference evidence="9 10" key="1">
    <citation type="submission" date="2020-08" db="EMBL/GenBank/DDBJ databases">
        <title>Genome public.</title>
        <authorList>
            <person name="Liu C."/>
            <person name="Sun Q."/>
        </authorList>
    </citation>
    <scope>NUCLEOTIDE SEQUENCE [LARGE SCALE GENOMIC DNA]</scope>
    <source>
        <strain evidence="9 10">NSJ-37</strain>
    </source>
</reference>
<evidence type="ECO:0000256" key="5">
    <source>
        <dbReference type="ARBA" id="ARBA00023244"/>
    </source>
</evidence>
<evidence type="ECO:0000256" key="2">
    <source>
        <dbReference type="ARBA" id="ARBA00022603"/>
    </source>
</evidence>
<dbReference type="CDD" id="cd06578">
    <property type="entry name" value="HemD"/>
    <property type="match status" value="1"/>
</dbReference>
<keyword evidence="4" id="KW-0949">S-adenosyl-L-methionine</keyword>
<dbReference type="PANTHER" id="PTHR45790:SF3">
    <property type="entry name" value="S-ADENOSYL-L-METHIONINE-DEPENDENT UROPORPHYRINOGEN III METHYLTRANSFERASE, CHLOROPLASTIC"/>
    <property type="match status" value="1"/>
</dbReference>
<dbReference type="InterPro" id="IPR050161">
    <property type="entry name" value="Siro_Cobalamin_biosynth"/>
</dbReference>
<dbReference type="EMBL" id="JACRSX010000001">
    <property type="protein sequence ID" value="MBC8561367.1"/>
    <property type="molecule type" value="Genomic_DNA"/>
</dbReference>
<dbReference type="InterPro" id="IPR003754">
    <property type="entry name" value="4pyrrol_synth_uPrphyn_synth"/>
</dbReference>
<comment type="caution">
    <text evidence="9">The sequence shown here is derived from an EMBL/GenBank/DDBJ whole genome shotgun (WGS) entry which is preliminary data.</text>
</comment>
<dbReference type="Pfam" id="PF00590">
    <property type="entry name" value="TP_methylase"/>
    <property type="match status" value="1"/>
</dbReference>
<dbReference type="InterPro" id="IPR014777">
    <property type="entry name" value="4pyrrole_Mease_sub1"/>
</dbReference>
<dbReference type="GO" id="GO:0004851">
    <property type="term" value="F:uroporphyrin-III C-methyltransferase activity"/>
    <property type="evidence" value="ECO:0007669"/>
    <property type="project" value="UniProtKB-EC"/>
</dbReference>
<dbReference type="Gene3D" id="3.40.50.10090">
    <property type="match status" value="2"/>
</dbReference>
<comment type="similarity">
    <text evidence="6">Belongs to the precorrin methyltransferase family.</text>
</comment>
<keyword evidence="10" id="KW-1185">Reference proteome</keyword>
<feature type="domain" description="Tetrapyrrole methylase" evidence="7">
    <location>
        <begin position="5"/>
        <end position="216"/>
    </location>
</feature>
<evidence type="ECO:0000256" key="4">
    <source>
        <dbReference type="ARBA" id="ARBA00022691"/>
    </source>
</evidence>
<evidence type="ECO:0000256" key="3">
    <source>
        <dbReference type="ARBA" id="ARBA00022679"/>
    </source>
</evidence>
<accession>A0ABR7MZW0</accession>
<dbReference type="Gene3D" id="3.30.950.10">
    <property type="entry name" value="Methyltransferase, Cobalt-precorrin-4 Transmethylase, Domain 2"/>
    <property type="match status" value="1"/>
</dbReference>
<dbReference type="InterPro" id="IPR014776">
    <property type="entry name" value="4pyrrole_Mease_sub2"/>
</dbReference>
<dbReference type="InterPro" id="IPR006366">
    <property type="entry name" value="CobA/CysG_C"/>
</dbReference>
<evidence type="ECO:0000256" key="1">
    <source>
        <dbReference type="ARBA" id="ARBA00012162"/>
    </source>
</evidence>
<protein>
    <recommendedName>
        <fullName evidence="1">uroporphyrinogen-III C-methyltransferase</fullName>
        <ecNumber evidence="1">2.1.1.107</ecNumber>
    </recommendedName>
</protein>
<sequence length="509" mass="55691">MAKGKVWLVGAGPGDAELLTKKAERVLNMADVIVYDALVGQAIIAGLPETAEKVYVGKRSSHHAMSQEEISRLLVSYAERGKNVVRLKGGDPFLFGRGGEEIEELLAGGINYEVVPGITSALAVPAYNGIPVTHRDYCSSLHIITGHKRRGKSLELDYEALCRMDGTLVFLMGVASTPEICHGLIAAGMNPQMPAALLSQGTTAGQQKLLSTISELPRRMEKEKLPTPAILLIGKVCTLAEDFGWYEKLPLAGTRVVLTRPKQRMYRLAEKFRSLGAEVLEFPPIQICPIKRTNLFRALAQIETYQWLVFTSPSGIDVFFEQCAEVKFDIRRLSNLKIAVIGSGTARQLERHGIYADLIPEEYSAAALGEALAKKAGKQDHILIARAEEGSPDLLARLQKDVCHPVDDIAIYRTEAVDRTLENVGRDRPVLEGLAMDERAVFVFTSASTVRGTVENISLEACARMRAVCIGEQTAREAGRYGIAVQVARQADEESLVEAVVERAAVREK</sequence>
<feature type="domain" description="Tetrapyrrole biosynthesis uroporphyrinogen III synthase" evidence="8">
    <location>
        <begin position="267"/>
        <end position="498"/>
    </location>
</feature>
<dbReference type="InterPro" id="IPR003043">
    <property type="entry name" value="Uropor_MeTrfase_CS"/>
</dbReference>
<dbReference type="InterPro" id="IPR036108">
    <property type="entry name" value="4pyrrol_syn_uPrphyn_synt_sf"/>
</dbReference>
<evidence type="ECO:0000313" key="10">
    <source>
        <dbReference type="Proteomes" id="UP000606193"/>
    </source>
</evidence>
<keyword evidence="3 6" id="KW-0808">Transferase</keyword>
<dbReference type="CDD" id="cd11642">
    <property type="entry name" value="SUMT"/>
    <property type="match status" value="1"/>
</dbReference>
<dbReference type="EC" id="2.1.1.107" evidence="1"/>
<evidence type="ECO:0000259" key="8">
    <source>
        <dbReference type="Pfam" id="PF02602"/>
    </source>
</evidence>
<dbReference type="PROSITE" id="PS00840">
    <property type="entry name" value="SUMT_2"/>
    <property type="match status" value="1"/>
</dbReference>
<proteinExistence type="inferred from homology"/>
<dbReference type="SUPFAM" id="SSF53790">
    <property type="entry name" value="Tetrapyrrole methylase"/>
    <property type="match status" value="1"/>
</dbReference>
<name>A0ABR7MZW0_9FIRM</name>
<dbReference type="Proteomes" id="UP000606193">
    <property type="component" value="Unassembled WGS sequence"/>
</dbReference>
<dbReference type="Pfam" id="PF02602">
    <property type="entry name" value="HEM4"/>
    <property type="match status" value="1"/>
</dbReference>
<organism evidence="9 10">
    <name type="scientific">Jutongia huaianensis</name>
    <dbReference type="NCBI Taxonomy" id="2763668"/>
    <lineage>
        <taxon>Bacteria</taxon>
        <taxon>Bacillati</taxon>
        <taxon>Bacillota</taxon>
        <taxon>Clostridia</taxon>
        <taxon>Lachnospirales</taxon>
        <taxon>Lachnospiraceae</taxon>
        <taxon>Jutongia</taxon>
    </lineage>
</organism>
<gene>
    <name evidence="9" type="primary">cobA</name>
    <name evidence="9" type="ORF">H8704_01760</name>
</gene>
<dbReference type="InterPro" id="IPR000878">
    <property type="entry name" value="4pyrrol_Mease"/>
</dbReference>
<dbReference type="RefSeq" id="WP_249297048.1">
    <property type="nucleotide sequence ID" value="NZ_JACRSX010000001.1"/>
</dbReference>